<dbReference type="Gene3D" id="2.30.40.10">
    <property type="entry name" value="Urease, subunit C, domain 1"/>
    <property type="match status" value="1"/>
</dbReference>
<dbReference type="GO" id="GO:0016810">
    <property type="term" value="F:hydrolase activity, acting on carbon-nitrogen (but not peptide) bonds"/>
    <property type="evidence" value="ECO:0007669"/>
    <property type="project" value="InterPro"/>
</dbReference>
<reference evidence="2" key="1">
    <citation type="journal article" date="2014" name="Front. Microbiol.">
        <title>High frequency of phylogenetically diverse reductive dehalogenase-homologous genes in deep subseafloor sedimentary metagenomes.</title>
        <authorList>
            <person name="Kawai M."/>
            <person name="Futagami T."/>
            <person name="Toyoda A."/>
            <person name="Takaki Y."/>
            <person name="Nishi S."/>
            <person name="Hori S."/>
            <person name="Arai W."/>
            <person name="Tsubouchi T."/>
            <person name="Morono Y."/>
            <person name="Uchiyama I."/>
            <person name="Ito T."/>
            <person name="Fujiyama A."/>
            <person name="Inagaki F."/>
            <person name="Takami H."/>
        </authorList>
    </citation>
    <scope>NUCLEOTIDE SEQUENCE</scope>
    <source>
        <strain evidence="2">Expedition CK06-06</strain>
    </source>
</reference>
<evidence type="ECO:0000313" key="2">
    <source>
        <dbReference type="EMBL" id="GAG01073.1"/>
    </source>
</evidence>
<dbReference type="InterPro" id="IPR011059">
    <property type="entry name" value="Metal-dep_hydrolase_composite"/>
</dbReference>
<dbReference type="PANTHER" id="PTHR22642">
    <property type="entry name" value="IMIDAZOLONEPROPIONASE"/>
    <property type="match status" value="1"/>
</dbReference>
<feature type="domain" description="Amidohydrolase 3" evidence="1">
    <location>
        <begin position="62"/>
        <end position="262"/>
    </location>
</feature>
<evidence type="ECO:0000259" key="1">
    <source>
        <dbReference type="Pfam" id="PF07969"/>
    </source>
</evidence>
<gene>
    <name evidence="2" type="ORF">S01H1_45549</name>
</gene>
<comment type="caution">
    <text evidence="2">The sequence shown here is derived from an EMBL/GenBank/DDBJ whole genome shotgun (WGS) entry which is preliminary data.</text>
</comment>
<feature type="non-terminal residue" evidence="2">
    <location>
        <position position="1"/>
    </location>
</feature>
<feature type="non-terminal residue" evidence="2">
    <location>
        <position position="263"/>
    </location>
</feature>
<accession>X0UL41</accession>
<dbReference type="AlphaFoldDB" id="X0UL41"/>
<dbReference type="SUPFAM" id="SSF51338">
    <property type="entry name" value="Composite domain of metallo-dependent hydrolases"/>
    <property type="match status" value="1"/>
</dbReference>
<dbReference type="Pfam" id="PF07969">
    <property type="entry name" value="Amidohydro_3"/>
    <property type="match status" value="1"/>
</dbReference>
<dbReference type="Gene3D" id="3.10.310.70">
    <property type="match status" value="1"/>
</dbReference>
<dbReference type="Gene3D" id="3.20.20.140">
    <property type="entry name" value="Metal-dependent hydrolases"/>
    <property type="match status" value="1"/>
</dbReference>
<protein>
    <recommendedName>
        <fullName evidence="1">Amidohydrolase 3 domain-containing protein</fullName>
    </recommendedName>
</protein>
<dbReference type="EMBL" id="BARS01029112">
    <property type="protein sequence ID" value="GAG01073.1"/>
    <property type="molecule type" value="Genomic_DNA"/>
</dbReference>
<dbReference type="PANTHER" id="PTHR22642:SF2">
    <property type="entry name" value="PROTEIN LONG AFTER FAR-RED 3"/>
    <property type="match status" value="1"/>
</dbReference>
<sequence length="263" mass="29185">RKTSPQQVYPPADLVLFNGVIYTADSDNPEACALVITGNKITAVCGHNSEVGKYIGDKTKSIDLAGKFVTPGIIDGHVHFNGAGALIIDANLMTVSDEKGLRKEVRRVVEILDDGEWITRGLWGAYEKWVLADAGEKKSEKEALWRPSRAMIDDLTPNNPSFLCRYDFKEWLANTAALRAAGLDKEIVDGMEVGEDGEPSGIIFRPSPAFDKMNKARKPKSHKRLLDENRAALRALRESGIVEIHDIERPDQTERFIELQENG</sequence>
<proteinExistence type="predicted"/>
<dbReference type="InterPro" id="IPR013108">
    <property type="entry name" value="Amidohydro_3"/>
</dbReference>
<organism evidence="2">
    <name type="scientific">marine sediment metagenome</name>
    <dbReference type="NCBI Taxonomy" id="412755"/>
    <lineage>
        <taxon>unclassified sequences</taxon>
        <taxon>metagenomes</taxon>
        <taxon>ecological metagenomes</taxon>
    </lineage>
</organism>
<name>X0UL41_9ZZZZ</name>